<name>A0ACB8FLL5_9SAUR</name>
<keyword evidence="2" id="KW-1185">Reference proteome</keyword>
<dbReference type="Proteomes" id="UP000827872">
    <property type="component" value="Linkage Group LG06"/>
</dbReference>
<organism evidence="1 2">
    <name type="scientific">Sphaerodactylus townsendi</name>
    <dbReference type="NCBI Taxonomy" id="933632"/>
    <lineage>
        <taxon>Eukaryota</taxon>
        <taxon>Metazoa</taxon>
        <taxon>Chordata</taxon>
        <taxon>Craniata</taxon>
        <taxon>Vertebrata</taxon>
        <taxon>Euteleostomi</taxon>
        <taxon>Lepidosauria</taxon>
        <taxon>Squamata</taxon>
        <taxon>Bifurcata</taxon>
        <taxon>Gekkota</taxon>
        <taxon>Sphaerodactylidae</taxon>
        <taxon>Sphaerodactylus</taxon>
    </lineage>
</organism>
<sequence length="905" mass="98939">MGLLLGLVALLRLLGTSGYDPETCGKRPLAPSHGGSMRIVGGVDALPGAWPWLVSIQIPTSKGPQHSCGGSLLTAHWVLTAAHCFKTKRSSLDRWRIVLGATDLSNFPVGVQLRSVHRVVIHPDYNPRTEANDIALMQLDSPGSFNDFVQPACLPHVTMTNSPFSSCYISGWGTTMENRVKTSDVLQEARVNILNTEKCNSSDWYNGAMSPFTLCAGYEEGGIDSCQGDSGGPLMCKKPPTSLYYVIGITSWGKGCAQANHPGVYTSTQHFLEWILGTMVGQERIKTTEVPPTPQTEKPASFSHWPAGITLFPIITVPAMTMAPKPSPQGDTVTVPVGTPSTAPYVPSVSTTGGAGAKWWKTSSSMHFVTLEHTHPPTEAPYISSEHVITVEFPHAPEEPAPPHLDSLSIPAEARFTLESPYIPKEPHPIHPEPPSTPSEARITLEPPYIPKGPHPTLPEPPSTPSEASITLEPPYIPKGLHPTHPEPPSTPSEASITLEPPYIPKGPHPTLLEPPSTPSEASITLEPPYIPKGPHPTLPEPPSTPSEARITLEPPYIPKGLHPTLPEPPSTPSEASITLEPPYIPKGLHPTLLEPPSTPSEASITLEPPYIPKEPHPTLPEPPAVPAERLIPLEPHYIHEELTPTLPDPPSAPDTLGPPYIPEEEHHMILDFPSKQRPRWPKVTLKHPRTQGPTISLDPPFLPPEHPPPAIEPPYIPQESIITIEAPYVPHESSPTPLSPPYLPTERIPSSLEPPFIPPETHVTLEPPYLPPNMPKTTLEPPFIPPESTDVSSKPHHFVEPPYVPPHKPFTLVLPYNPPEAPYEPLIPPYVPSEKITTPEPQYTPPEEPFIPPEPPYIPPVPQYTNPKPAHFPHKTVKGLHHRYHYLGYSRSPGFPKKYSYSYD</sequence>
<dbReference type="EMBL" id="CM037619">
    <property type="protein sequence ID" value="KAH8006323.1"/>
    <property type="molecule type" value="Genomic_DNA"/>
</dbReference>
<evidence type="ECO:0000313" key="1">
    <source>
        <dbReference type="EMBL" id="KAH8006323.1"/>
    </source>
</evidence>
<accession>A0ACB8FLL5</accession>
<protein>
    <submittedName>
        <fullName evidence="1">Uncharacterized protein</fullName>
    </submittedName>
</protein>
<comment type="caution">
    <text evidence="1">The sequence shown here is derived from an EMBL/GenBank/DDBJ whole genome shotgun (WGS) entry which is preliminary data.</text>
</comment>
<gene>
    <name evidence="1" type="ORF">K3G42_002234</name>
</gene>
<proteinExistence type="predicted"/>
<evidence type="ECO:0000313" key="2">
    <source>
        <dbReference type="Proteomes" id="UP000827872"/>
    </source>
</evidence>
<reference evidence="1" key="1">
    <citation type="submission" date="2021-08" db="EMBL/GenBank/DDBJ databases">
        <title>The first chromosome-level gecko genome reveals the dynamic sex chromosomes of Neotropical dwarf geckos (Sphaerodactylidae: Sphaerodactylus).</title>
        <authorList>
            <person name="Pinto B.J."/>
            <person name="Keating S.E."/>
            <person name="Gamble T."/>
        </authorList>
    </citation>
    <scope>NUCLEOTIDE SEQUENCE</scope>
    <source>
        <strain evidence="1">TG3544</strain>
    </source>
</reference>